<evidence type="ECO:0000313" key="2">
    <source>
        <dbReference type="Proteomes" id="UP001139089"/>
    </source>
</evidence>
<name>A0A9X1NXZ3_9HYPH</name>
<gene>
    <name evidence="1" type="ORF">LRX75_22250</name>
</gene>
<accession>A0A9X1NXZ3</accession>
<reference evidence="1" key="1">
    <citation type="submission" date="2021-12" db="EMBL/GenBank/DDBJ databases">
        <authorList>
            <person name="Li Y."/>
        </authorList>
    </citation>
    <scope>NUCLEOTIDE SEQUENCE</scope>
    <source>
        <strain evidence="1">DKSPLA3</strain>
    </source>
</reference>
<dbReference type="AlphaFoldDB" id="A0A9X1NXZ3"/>
<dbReference type="EMBL" id="JAJOZR010000020">
    <property type="protein sequence ID" value="MCD7111754.1"/>
    <property type="molecule type" value="Genomic_DNA"/>
</dbReference>
<dbReference type="RefSeq" id="WP_062475557.1">
    <property type="nucleotide sequence ID" value="NZ_JAJOZR010000020.1"/>
</dbReference>
<proteinExistence type="predicted"/>
<keyword evidence="2" id="KW-1185">Reference proteome</keyword>
<sequence>MDKQIELRESVRILIAQGEAARQRAEAHREQTRIKVAAMASRPGEKYLAAMRQAKAATSH</sequence>
<evidence type="ECO:0000313" key="1">
    <source>
        <dbReference type="EMBL" id="MCD7111754.1"/>
    </source>
</evidence>
<organism evidence="1 2">
    <name type="scientific">Rhizobium quercicola</name>
    <dbReference type="NCBI Taxonomy" id="2901226"/>
    <lineage>
        <taxon>Bacteria</taxon>
        <taxon>Pseudomonadati</taxon>
        <taxon>Pseudomonadota</taxon>
        <taxon>Alphaproteobacteria</taxon>
        <taxon>Hyphomicrobiales</taxon>
        <taxon>Rhizobiaceae</taxon>
        <taxon>Rhizobium/Agrobacterium group</taxon>
        <taxon>Rhizobium</taxon>
    </lineage>
</organism>
<protein>
    <submittedName>
        <fullName evidence="1">Uncharacterized protein</fullName>
    </submittedName>
</protein>
<dbReference type="Proteomes" id="UP001139089">
    <property type="component" value="Unassembled WGS sequence"/>
</dbReference>
<comment type="caution">
    <text evidence="1">The sequence shown here is derived from an EMBL/GenBank/DDBJ whole genome shotgun (WGS) entry which is preliminary data.</text>
</comment>